<organism evidence="2 3">
    <name type="scientific">Microbacterium maritypicum</name>
    <name type="common">Microbacterium liquefaciens</name>
    <dbReference type="NCBI Taxonomy" id="33918"/>
    <lineage>
        <taxon>Bacteria</taxon>
        <taxon>Bacillati</taxon>
        <taxon>Actinomycetota</taxon>
        <taxon>Actinomycetes</taxon>
        <taxon>Micrococcales</taxon>
        <taxon>Microbacteriaceae</taxon>
        <taxon>Microbacterium</taxon>
    </lineage>
</organism>
<proteinExistence type="predicted"/>
<feature type="region of interest" description="Disordered" evidence="1">
    <location>
        <begin position="40"/>
        <end position="67"/>
    </location>
</feature>
<evidence type="ECO:0000256" key="1">
    <source>
        <dbReference type="SAM" id="MobiDB-lite"/>
    </source>
</evidence>
<dbReference type="Proteomes" id="UP000317410">
    <property type="component" value="Unassembled WGS sequence"/>
</dbReference>
<gene>
    <name evidence="2" type="ORF">MLI01_20910</name>
</gene>
<reference evidence="2 3" key="1">
    <citation type="submission" date="2019-06" db="EMBL/GenBank/DDBJ databases">
        <title>Whole genome shotgun sequence of Microbacterium liquefaciens NBRC 15037.</title>
        <authorList>
            <person name="Hosoyama A."/>
            <person name="Uohara A."/>
            <person name="Ohji S."/>
            <person name="Ichikawa N."/>
        </authorList>
    </citation>
    <scope>NUCLEOTIDE SEQUENCE [LARGE SCALE GENOMIC DNA]</scope>
    <source>
        <strain evidence="2 3">NBRC 15037</strain>
    </source>
</reference>
<evidence type="ECO:0000313" key="3">
    <source>
        <dbReference type="Proteomes" id="UP000317410"/>
    </source>
</evidence>
<protein>
    <submittedName>
        <fullName evidence="2">Uncharacterized protein</fullName>
    </submittedName>
</protein>
<name>A0A4Y4B6E6_MICMQ</name>
<comment type="caution">
    <text evidence="2">The sequence shown here is derived from an EMBL/GenBank/DDBJ whole genome shotgun (WGS) entry which is preliminary data.</text>
</comment>
<evidence type="ECO:0000313" key="2">
    <source>
        <dbReference type="EMBL" id="GEC75946.1"/>
    </source>
</evidence>
<dbReference type="AlphaFoldDB" id="A0A4Y4B6E6"/>
<dbReference type="EMBL" id="BJNQ01000013">
    <property type="protein sequence ID" value="GEC75946.1"/>
    <property type="molecule type" value="Genomic_DNA"/>
</dbReference>
<dbReference type="RefSeq" id="WP_229778942.1">
    <property type="nucleotide sequence ID" value="NZ_BJNQ01000013.1"/>
</dbReference>
<accession>A0A4Y4B6E6</accession>
<sequence length="85" mass="9188">MSAHTVDEILAASAAWVWFPRDSENVREHLLLVRDPERFGGGVRGSQVESSLSPQPRGGGRSCAGADESVGRAAIHILDELRRPP</sequence>